<feature type="transmembrane region" description="Helical" evidence="11">
    <location>
        <begin position="20"/>
        <end position="41"/>
    </location>
</feature>
<comment type="subcellular location">
    <subcellularLocation>
        <location evidence="1 9">Bacterial flagellum basal body</location>
    </subcellularLocation>
    <subcellularLocation>
        <location evidence="2">Cell membrane</location>
        <topology evidence="2">Multi-pass membrane protein</topology>
    </subcellularLocation>
</comment>
<sequence>MPEQIQTIIENLKGFGTKRLTLMGAMAAVIMATIVVGSIYLNRPAYETLYVGLERQDVSQIGMVLGEAGIAFDVGSDGTSVLVASGNTARARMLLAEKGLPNSANAGYELFDNVGSLGLTSFMQQITRVRALEGEIARSIQSLAGIKAARVHIVMSERANFRREEQQPSASVVIRYAGTDGSKTARSIRHLVAAAVPGLGAEKVTVLDSAGNLLAAGDDPSNTSAVRSLGVEQTVEAQIEDNIRRALTPYLGTDNFRASVKANVNTDTRQIEETIFDPASRVERSVQSVRNNEASSQRQTASPTSVEQNLPETQAVSSDGPQSSSQNDRREEITNYEINSRRVATISNGYTVDRMSVAVVVNQHRLLSILGENATPQQFDERVAEIRKVVASATGFDEKRGDVIDVSAVEFIDGLDGEALPQPGVMDAMGKYTGTLINATAFVAVAFLVAFFGLRPMAAALTAKPVTALAAPSFEDVQRSLPTPDMAAGAEEPPALTNMGATSPAPIDDISRRLRPAPQERLARMVDLNEERTAQILRKWAAAEAASTVSEAAA</sequence>
<accession>A0A7W9S4G7</accession>
<dbReference type="GO" id="GO:0071973">
    <property type="term" value="P:bacterial-type flagellum-dependent cell motility"/>
    <property type="evidence" value="ECO:0007669"/>
    <property type="project" value="InterPro"/>
</dbReference>
<dbReference type="Pfam" id="PF01514">
    <property type="entry name" value="YscJ_FliF"/>
    <property type="match status" value="1"/>
</dbReference>
<name>A0A7W9S4G7_9HYPH</name>
<keyword evidence="15" id="KW-1185">Reference proteome</keyword>
<keyword evidence="14" id="KW-0969">Cilium</keyword>
<evidence type="ECO:0000256" key="5">
    <source>
        <dbReference type="ARBA" id="ARBA00022692"/>
    </source>
</evidence>
<dbReference type="Proteomes" id="UP000533306">
    <property type="component" value="Unassembled WGS sequence"/>
</dbReference>
<dbReference type="InterPro" id="IPR006182">
    <property type="entry name" value="FliF_N_dom"/>
</dbReference>
<feature type="region of interest" description="Disordered" evidence="10">
    <location>
        <begin position="480"/>
        <end position="512"/>
    </location>
</feature>
<dbReference type="InterPro" id="IPR013556">
    <property type="entry name" value="Flag_M-ring_C"/>
</dbReference>
<dbReference type="InterPro" id="IPR045851">
    <property type="entry name" value="AMP-bd_C_sf"/>
</dbReference>
<keyword evidence="5 11" id="KW-0812">Transmembrane</keyword>
<feature type="domain" description="Flagellar M-ring N-terminal" evidence="12">
    <location>
        <begin position="42"/>
        <end position="215"/>
    </location>
</feature>
<evidence type="ECO:0000259" key="12">
    <source>
        <dbReference type="Pfam" id="PF01514"/>
    </source>
</evidence>
<evidence type="ECO:0000256" key="10">
    <source>
        <dbReference type="SAM" id="MobiDB-lite"/>
    </source>
</evidence>
<feature type="compositionally biased region" description="Polar residues" evidence="10">
    <location>
        <begin position="285"/>
        <end position="326"/>
    </location>
</feature>
<feature type="transmembrane region" description="Helical" evidence="11">
    <location>
        <begin position="436"/>
        <end position="454"/>
    </location>
</feature>
<evidence type="ECO:0000256" key="11">
    <source>
        <dbReference type="SAM" id="Phobius"/>
    </source>
</evidence>
<evidence type="ECO:0000256" key="9">
    <source>
        <dbReference type="PIRNR" id="PIRNR004862"/>
    </source>
</evidence>
<keyword evidence="4" id="KW-1003">Cell membrane</keyword>
<comment type="similarity">
    <text evidence="3 9">Belongs to the FliF family.</text>
</comment>
<dbReference type="PIRSF" id="PIRSF004862">
    <property type="entry name" value="FliF"/>
    <property type="match status" value="1"/>
</dbReference>
<comment type="function">
    <text evidence="9">The M ring may be actively involved in energy transduction.</text>
</comment>
<dbReference type="EMBL" id="JACHEU010000002">
    <property type="protein sequence ID" value="MBB6013599.1"/>
    <property type="molecule type" value="Genomic_DNA"/>
</dbReference>
<proteinExistence type="inferred from homology"/>
<feature type="region of interest" description="Disordered" evidence="10">
    <location>
        <begin position="282"/>
        <end position="336"/>
    </location>
</feature>
<gene>
    <name evidence="14" type="ORF">HNR59_002988</name>
</gene>
<dbReference type="InterPro" id="IPR000067">
    <property type="entry name" value="FlgMring_FliF"/>
</dbReference>
<evidence type="ECO:0000256" key="3">
    <source>
        <dbReference type="ARBA" id="ARBA00007971"/>
    </source>
</evidence>
<keyword evidence="8 9" id="KW-0975">Bacterial flagellum</keyword>
<comment type="caution">
    <text evidence="14">The sequence shown here is derived from an EMBL/GenBank/DDBJ whole genome shotgun (WGS) entry which is preliminary data.</text>
</comment>
<keyword evidence="14" id="KW-0966">Cell projection</keyword>
<dbReference type="NCBIfam" id="TIGR00206">
    <property type="entry name" value="fliF"/>
    <property type="match status" value="1"/>
</dbReference>
<keyword evidence="6 11" id="KW-1133">Transmembrane helix</keyword>
<dbReference type="Pfam" id="PF08345">
    <property type="entry name" value="YscJ_FliF_C"/>
    <property type="match status" value="1"/>
</dbReference>
<dbReference type="Gene3D" id="3.30.300.30">
    <property type="match status" value="1"/>
</dbReference>
<dbReference type="GO" id="GO:0009431">
    <property type="term" value="C:bacterial-type flagellum basal body, MS ring"/>
    <property type="evidence" value="ECO:0007669"/>
    <property type="project" value="InterPro"/>
</dbReference>
<dbReference type="AlphaFoldDB" id="A0A7W9S4G7"/>
<organism evidence="14 15">
    <name type="scientific">Aquamicrobium lusatiense</name>
    <dbReference type="NCBI Taxonomy" id="89772"/>
    <lineage>
        <taxon>Bacteria</taxon>
        <taxon>Pseudomonadati</taxon>
        <taxon>Pseudomonadota</taxon>
        <taxon>Alphaproteobacteria</taxon>
        <taxon>Hyphomicrobiales</taxon>
        <taxon>Phyllobacteriaceae</taxon>
        <taxon>Aquamicrobium</taxon>
    </lineage>
</organism>
<evidence type="ECO:0000256" key="6">
    <source>
        <dbReference type="ARBA" id="ARBA00022989"/>
    </source>
</evidence>
<evidence type="ECO:0000256" key="1">
    <source>
        <dbReference type="ARBA" id="ARBA00004117"/>
    </source>
</evidence>
<dbReference type="GO" id="GO:0005886">
    <property type="term" value="C:plasma membrane"/>
    <property type="evidence" value="ECO:0007669"/>
    <property type="project" value="UniProtKB-SubCell"/>
</dbReference>
<evidence type="ECO:0000256" key="8">
    <source>
        <dbReference type="ARBA" id="ARBA00023143"/>
    </source>
</evidence>
<evidence type="ECO:0000259" key="13">
    <source>
        <dbReference type="Pfam" id="PF08345"/>
    </source>
</evidence>
<dbReference type="PRINTS" id="PR01009">
    <property type="entry name" value="FLGMRINGFLIF"/>
</dbReference>
<evidence type="ECO:0000256" key="2">
    <source>
        <dbReference type="ARBA" id="ARBA00004651"/>
    </source>
</evidence>
<evidence type="ECO:0000256" key="7">
    <source>
        <dbReference type="ARBA" id="ARBA00023136"/>
    </source>
</evidence>
<evidence type="ECO:0000313" key="15">
    <source>
        <dbReference type="Proteomes" id="UP000533306"/>
    </source>
</evidence>
<keyword evidence="7 11" id="KW-0472">Membrane</keyword>
<reference evidence="14 15" key="1">
    <citation type="submission" date="2020-08" db="EMBL/GenBank/DDBJ databases">
        <title>Genomic Encyclopedia of Type Strains, Phase IV (KMG-IV): sequencing the most valuable type-strain genomes for metagenomic binning, comparative biology and taxonomic classification.</title>
        <authorList>
            <person name="Goeker M."/>
        </authorList>
    </citation>
    <scope>NUCLEOTIDE SEQUENCE [LARGE SCALE GENOMIC DNA]</scope>
    <source>
        <strain evidence="14 15">DSM 11099</strain>
    </source>
</reference>
<protein>
    <recommendedName>
        <fullName evidence="9">Flagellar M-ring protein</fullName>
    </recommendedName>
</protein>
<feature type="domain" description="Flagellar M-ring C-terminal" evidence="13">
    <location>
        <begin position="247"/>
        <end position="411"/>
    </location>
</feature>
<dbReference type="RefSeq" id="WP_183831790.1">
    <property type="nucleotide sequence ID" value="NZ_JACHEU010000002.1"/>
</dbReference>
<dbReference type="GO" id="GO:0003774">
    <property type="term" value="F:cytoskeletal motor activity"/>
    <property type="evidence" value="ECO:0007669"/>
    <property type="project" value="InterPro"/>
</dbReference>
<evidence type="ECO:0000256" key="4">
    <source>
        <dbReference type="ARBA" id="ARBA00022475"/>
    </source>
</evidence>
<dbReference type="InterPro" id="IPR043427">
    <property type="entry name" value="YscJ/FliF"/>
</dbReference>
<keyword evidence="14" id="KW-0282">Flagellum</keyword>
<dbReference type="PANTHER" id="PTHR30046:SF0">
    <property type="entry name" value="FLAGELLAR M-RING PROTEIN"/>
    <property type="match status" value="1"/>
</dbReference>
<dbReference type="PANTHER" id="PTHR30046">
    <property type="entry name" value="FLAGELLAR M-RING PROTEIN"/>
    <property type="match status" value="1"/>
</dbReference>
<evidence type="ECO:0000313" key="14">
    <source>
        <dbReference type="EMBL" id="MBB6013599.1"/>
    </source>
</evidence>